<sequence>MVINEKKIHFWNGNKSPTRRNYEKQLLSLCVQEAGITDADIIVDECDYPAAEDEGNIFSKGCDLLVSVAGNQKFSGKPTTIIEIPVCRGVLGHRLLVIPQKQAERFANINSVRQLQQMTIGIPATWADADLFRHNDFNVSEKGSLDDLFMRLLNQEFDYIALGANEIESIFAQFSGEKAGLLLEPTILIYYPLPLVFYIHSDRQDLVSIIESGLTTAIANGKHESLFEEHHPNLINRLALRTRTTFRLTNPYLPDPLKNFCPTL</sequence>
<keyword evidence="2" id="KW-1185">Reference proteome</keyword>
<dbReference type="Proteomes" id="UP000006251">
    <property type="component" value="Unassembled WGS sequence"/>
</dbReference>
<dbReference type="AlphaFoldDB" id="K6ZF05"/>
<gene>
    <name evidence="1" type="ORF">GPAL_2066</name>
</gene>
<dbReference type="SUPFAM" id="SSF53850">
    <property type="entry name" value="Periplasmic binding protein-like II"/>
    <property type="match status" value="1"/>
</dbReference>
<dbReference type="OrthoDB" id="6382787at2"/>
<reference evidence="2" key="1">
    <citation type="journal article" date="2014" name="Environ. Microbiol.">
        <title>Comparative genomics of the marine bacterial genus Glaciecola reveals the high degree of genomic diversity and genomic characteristic for cold adaptation.</title>
        <authorList>
            <person name="Qin Q.L."/>
            <person name="Xie B.B."/>
            <person name="Yu Y."/>
            <person name="Shu Y.L."/>
            <person name="Rong J.C."/>
            <person name="Zhang Y.J."/>
            <person name="Zhao D.L."/>
            <person name="Chen X.L."/>
            <person name="Zhang X.Y."/>
            <person name="Chen B."/>
            <person name="Zhou B.C."/>
            <person name="Zhang Y.Z."/>
        </authorList>
    </citation>
    <scope>NUCLEOTIDE SEQUENCE [LARGE SCALE GENOMIC DNA]</scope>
    <source>
        <strain evidence="2">ACAM 615</strain>
    </source>
</reference>
<dbReference type="STRING" id="1121922.GCA_000428905_02435"/>
<evidence type="ECO:0000313" key="1">
    <source>
        <dbReference type="EMBL" id="GAC28927.1"/>
    </source>
</evidence>
<proteinExistence type="predicted"/>
<evidence type="ECO:0000313" key="2">
    <source>
        <dbReference type="Proteomes" id="UP000006251"/>
    </source>
</evidence>
<organism evidence="1 2">
    <name type="scientific">Brumicola pallidula DSM 14239 = ACAM 615</name>
    <dbReference type="NCBI Taxonomy" id="1121922"/>
    <lineage>
        <taxon>Bacteria</taxon>
        <taxon>Pseudomonadati</taxon>
        <taxon>Pseudomonadota</taxon>
        <taxon>Gammaproteobacteria</taxon>
        <taxon>Alteromonadales</taxon>
        <taxon>Alteromonadaceae</taxon>
        <taxon>Brumicola</taxon>
    </lineage>
</organism>
<comment type="caution">
    <text evidence="1">The sequence shown here is derived from an EMBL/GenBank/DDBJ whole genome shotgun (WGS) entry which is preliminary data.</text>
</comment>
<dbReference type="RefSeq" id="WP_006011376.1">
    <property type="nucleotide sequence ID" value="NZ_AUAV01000012.1"/>
</dbReference>
<dbReference type="EMBL" id="BAEQ01000036">
    <property type="protein sequence ID" value="GAC28927.1"/>
    <property type="molecule type" value="Genomic_DNA"/>
</dbReference>
<evidence type="ECO:0008006" key="3">
    <source>
        <dbReference type="Google" id="ProtNLM"/>
    </source>
</evidence>
<name>K6ZF05_9ALTE</name>
<protein>
    <recommendedName>
        <fullName evidence="3">Solute-binding protein family 3/N-terminal domain-containing protein</fullName>
    </recommendedName>
</protein>
<accession>K6ZF05</accession>